<keyword evidence="10 13" id="KW-0620">Polyamine biosynthesis</keyword>
<evidence type="ECO:0000256" key="3">
    <source>
        <dbReference type="ARBA" id="ARBA00002257"/>
    </source>
</evidence>
<evidence type="ECO:0000259" key="16">
    <source>
        <dbReference type="Pfam" id="PF02784"/>
    </source>
</evidence>
<evidence type="ECO:0000256" key="10">
    <source>
        <dbReference type="ARBA" id="ARBA00023115"/>
    </source>
</evidence>
<protein>
    <recommendedName>
        <fullName evidence="13">Biosynthetic arginine decarboxylase</fullName>
        <shortName evidence="13">ADC</shortName>
        <ecNumber evidence="13">4.1.1.19</ecNumber>
    </recommendedName>
</protein>
<dbReference type="UniPathway" id="UPA00186">
    <property type="reaction ID" value="UER00284"/>
</dbReference>
<dbReference type="NCBIfam" id="TIGR01273">
    <property type="entry name" value="speA"/>
    <property type="match status" value="1"/>
</dbReference>
<dbReference type="EC" id="4.1.1.19" evidence="13"/>
<evidence type="ECO:0000256" key="5">
    <source>
        <dbReference type="ARBA" id="ARBA00022723"/>
    </source>
</evidence>
<feature type="modified residue" description="N6-(pyridoxal phosphate)lysine" evidence="13 14">
    <location>
        <position position="128"/>
    </location>
</feature>
<dbReference type="PROSITE" id="PS00878">
    <property type="entry name" value="ODR_DC_2_1"/>
    <property type="match status" value="1"/>
</dbReference>
<evidence type="ECO:0000256" key="11">
    <source>
        <dbReference type="ARBA" id="ARBA00023239"/>
    </source>
</evidence>
<keyword evidence="20" id="KW-1185">Reference proteome</keyword>
<feature type="domain" description="Arginine decarboxylase helical bundle" evidence="17">
    <location>
        <begin position="396"/>
        <end position="477"/>
    </location>
</feature>
<evidence type="ECO:0000256" key="8">
    <source>
        <dbReference type="ARBA" id="ARBA00022898"/>
    </source>
</evidence>
<evidence type="ECO:0000256" key="4">
    <source>
        <dbReference type="ARBA" id="ARBA00008357"/>
    </source>
</evidence>
<dbReference type="InterPro" id="IPR040634">
    <property type="entry name" value="Arg_decarb_HB"/>
</dbReference>
<dbReference type="FunFam" id="1.20.58.930:FF:000002">
    <property type="entry name" value="Biosynthetic arginine decarboxylase"/>
    <property type="match status" value="1"/>
</dbReference>
<dbReference type="InterPro" id="IPR022657">
    <property type="entry name" value="De-COase2_CS"/>
</dbReference>
<dbReference type="GO" id="GO:0008295">
    <property type="term" value="P:spermidine biosynthetic process"/>
    <property type="evidence" value="ECO:0007669"/>
    <property type="project" value="UniProtKB-UniRule"/>
</dbReference>
<dbReference type="InterPro" id="IPR022644">
    <property type="entry name" value="De-COase2_N"/>
</dbReference>
<dbReference type="PRINTS" id="PR01179">
    <property type="entry name" value="ODADCRBXLASE"/>
</dbReference>
<keyword evidence="5 13" id="KW-0479">Metal-binding</keyword>
<dbReference type="InterPro" id="IPR000183">
    <property type="entry name" value="Orn/DAP/Arg_de-COase"/>
</dbReference>
<dbReference type="FunFam" id="3.20.20.10:FF:000001">
    <property type="entry name" value="Biosynthetic arginine decarboxylase"/>
    <property type="match status" value="1"/>
</dbReference>
<dbReference type="OrthoDB" id="9802658at2"/>
<feature type="binding site" evidence="13">
    <location>
        <begin position="310"/>
        <end position="320"/>
    </location>
    <ligand>
        <name>substrate</name>
    </ligand>
</feature>
<dbReference type="GO" id="GO:0033388">
    <property type="term" value="P:putrescine biosynthetic process from arginine"/>
    <property type="evidence" value="ECO:0007669"/>
    <property type="project" value="UniProtKB-ARBA"/>
</dbReference>
<dbReference type="NCBIfam" id="NF003763">
    <property type="entry name" value="PRK05354.1"/>
    <property type="match status" value="1"/>
</dbReference>
<dbReference type="Gene3D" id="2.40.37.10">
    <property type="entry name" value="Lyase, Ornithine Decarboxylase, Chain A, domain 1"/>
    <property type="match status" value="1"/>
</dbReference>
<gene>
    <name evidence="13" type="primary">speA</name>
    <name evidence="19" type="ORF">DYY88_23060</name>
</gene>
<dbReference type="InterPro" id="IPR009006">
    <property type="entry name" value="Ala_racemase/Decarboxylase_C"/>
</dbReference>
<dbReference type="Gene3D" id="1.10.287.3440">
    <property type="match status" value="1"/>
</dbReference>
<organism evidence="19 20">
    <name type="scientific">Leptolyngbya iicbica LK</name>
    <dbReference type="NCBI Taxonomy" id="2294035"/>
    <lineage>
        <taxon>Bacteria</taxon>
        <taxon>Bacillati</taxon>
        <taxon>Cyanobacteriota</taxon>
        <taxon>Cyanophyceae</taxon>
        <taxon>Leptolyngbyales</taxon>
        <taxon>Leptolyngbyaceae</taxon>
        <taxon>Leptolyngbya group</taxon>
        <taxon>Leptolyngbya</taxon>
        <taxon>Leptolyngbya iicbica</taxon>
    </lineage>
</organism>
<dbReference type="PANTHER" id="PTHR43295">
    <property type="entry name" value="ARGININE DECARBOXYLASE"/>
    <property type="match status" value="1"/>
</dbReference>
<dbReference type="InterPro" id="IPR029066">
    <property type="entry name" value="PLP-binding_barrel"/>
</dbReference>
<comment type="catalytic activity">
    <reaction evidence="12 13">
        <text>L-arginine + H(+) = agmatine + CO2</text>
        <dbReference type="Rhea" id="RHEA:17641"/>
        <dbReference type="ChEBI" id="CHEBI:15378"/>
        <dbReference type="ChEBI" id="CHEBI:16526"/>
        <dbReference type="ChEBI" id="CHEBI:32682"/>
        <dbReference type="ChEBI" id="CHEBI:58145"/>
        <dbReference type="EC" id="4.1.1.19"/>
    </reaction>
</comment>
<dbReference type="InterPro" id="IPR002985">
    <property type="entry name" value="Arg_decrbxlase"/>
</dbReference>
<evidence type="ECO:0000256" key="2">
    <source>
        <dbReference type="ARBA" id="ARBA00001946"/>
    </source>
</evidence>
<proteinExistence type="inferred from homology"/>
<comment type="pathway">
    <text evidence="13">Amine and polyamine biosynthesis; agmatine biosynthesis; agmatine from L-arginine: step 1/1.</text>
</comment>
<feature type="domain" description="Orn/DAP/Arg decarboxylase 2 N-terminal" evidence="16">
    <location>
        <begin position="121"/>
        <end position="369"/>
    </location>
</feature>
<feature type="active site" description="Proton donor" evidence="15">
    <location>
        <position position="527"/>
    </location>
</feature>
<sequence length="660" mass="74283">MSPTRQSSEAMLQALRSQVNADPHHAQARALWTIEDSEELYRIHGWGEPYFSINAAGHVMVAPKGDRGGSLDLYDLVTALKQRNLGLPILIRFSDILEDRIERLNACFAKAIARYRYSGVYRGVFPVKCNQQRHLVEDLVRFGQPHRFGLEAGSKPELLIALATLDNPGALLICNGYKDREYVETAMLSQRLGHTPIIVLEQLEEVPLVIEASRRLNIRPILGVRAKLSSKGIGRWGGSAGDRAKFGLAIPEVLSAVEQLKAADMLDCLQLLHFHIGSQISAISVIKDALREACQIYVELSELGAQMGYLDVGGGLGVDYDGSKTNFSASKNYSIQNYANDVVAEVQEACSARNLPVPTLISESGRAIASHQSVLVFDVLGTSDRPGLEAIEPPTEDDHALLRELYDTYAHVTIKNYQEAYHDAVQFKDEAISLFNFGYLSLTERAKVERLYWACCRRILELVRHEEYVPDDLEDLDKNLASIYYINLSVFQSMPDAWAIDQLFPIMPIHRLDEEPTNRATLADLTCDSDGKIEQFIDLRDVKSVLELHPLKEQEPYYLGLFLGGAYQEIMGNLHNLFGDTNTVHIHMTPKGYQIEHVVKGDTMTEVLSYVQYDSEDLIENIRRRSEYALQDGKITIQEAQLLLQHYEHSLNHYTYLSTD</sequence>
<keyword evidence="11 13" id="KW-0456">Lyase</keyword>
<evidence type="ECO:0000256" key="12">
    <source>
        <dbReference type="ARBA" id="ARBA00049309"/>
    </source>
</evidence>
<feature type="domain" description="Arginine decarboxylase C-terminal helical" evidence="18">
    <location>
        <begin position="604"/>
        <end position="657"/>
    </location>
</feature>
<evidence type="ECO:0000256" key="6">
    <source>
        <dbReference type="ARBA" id="ARBA00022793"/>
    </source>
</evidence>
<dbReference type="Pfam" id="PF02784">
    <property type="entry name" value="Orn_Arg_deC_N"/>
    <property type="match status" value="1"/>
</dbReference>
<dbReference type="InterPro" id="IPR022653">
    <property type="entry name" value="De-COase2_pyr-phos_BS"/>
</dbReference>
<evidence type="ECO:0000256" key="1">
    <source>
        <dbReference type="ARBA" id="ARBA00001933"/>
    </source>
</evidence>
<accession>A0A4Q7E0F1</accession>
<dbReference type="Gene3D" id="1.20.58.930">
    <property type="match status" value="1"/>
</dbReference>
<keyword evidence="7 13" id="KW-0460">Magnesium</keyword>
<evidence type="ECO:0000256" key="15">
    <source>
        <dbReference type="PIRSR" id="PIRSR600183-50"/>
    </source>
</evidence>
<dbReference type="PRINTS" id="PR01180">
    <property type="entry name" value="ARGDCRBXLASE"/>
</dbReference>
<comment type="caution">
    <text evidence="19">The sequence shown here is derived from an EMBL/GenBank/DDBJ whole genome shotgun (WGS) entry which is preliminary data.</text>
</comment>
<keyword evidence="6 13" id="KW-0210">Decarboxylase</keyword>
<dbReference type="RefSeq" id="WP_084607079.1">
    <property type="nucleotide sequence ID" value="NZ_QVFV01000012.1"/>
</dbReference>
<comment type="similarity">
    <text evidence="4 13">Belongs to the Orn/Lys/Arg decarboxylase class-II family. SpeA subfamily.</text>
</comment>
<evidence type="ECO:0000256" key="14">
    <source>
        <dbReference type="PIRSR" id="PIRSR001336-50"/>
    </source>
</evidence>
<dbReference type="GO" id="GO:0006527">
    <property type="term" value="P:L-arginine catabolic process"/>
    <property type="evidence" value="ECO:0007669"/>
    <property type="project" value="InterPro"/>
</dbReference>
<dbReference type="InterPro" id="IPR041128">
    <property type="entry name" value="Arg_decarbox_C"/>
</dbReference>
<dbReference type="CDD" id="cd06830">
    <property type="entry name" value="PLPDE_III_ADC"/>
    <property type="match status" value="1"/>
</dbReference>
<dbReference type="EMBL" id="QVFV01000012">
    <property type="protein sequence ID" value="RZM74684.1"/>
    <property type="molecule type" value="Genomic_DNA"/>
</dbReference>
<comment type="function">
    <text evidence="3 13">Catalyzes the biosynthesis of agmatine from arginine.</text>
</comment>
<dbReference type="Gene3D" id="3.20.20.10">
    <property type="entry name" value="Alanine racemase"/>
    <property type="match status" value="1"/>
</dbReference>
<evidence type="ECO:0000256" key="13">
    <source>
        <dbReference type="HAMAP-Rule" id="MF_01417"/>
    </source>
</evidence>
<dbReference type="GO" id="GO:0008792">
    <property type="term" value="F:arginine decarboxylase activity"/>
    <property type="evidence" value="ECO:0007669"/>
    <property type="project" value="UniProtKB-UniRule"/>
</dbReference>
<dbReference type="Pfam" id="PF17944">
    <property type="entry name" value="Arg_decarbox_C"/>
    <property type="match status" value="1"/>
</dbReference>
<keyword evidence="9 13" id="KW-0745">Spermidine biosynthesis</keyword>
<evidence type="ECO:0000259" key="18">
    <source>
        <dbReference type="Pfam" id="PF17944"/>
    </source>
</evidence>
<dbReference type="Pfam" id="PF17810">
    <property type="entry name" value="Arg_decarb_HB"/>
    <property type="match status" value="1"/>
</dbReference>
<dbReference type="SUPFAM" id="SSF51419">
    <property type="entry name" value="PLP-binding barrel"/>
    <property type="match status" value="1"/>
</dbReference>
<keyword evidence="8 13" id="KW-0663">Pyridoxal phosphate</keyword>
<dbReference type="GO" id="GO:0046872">
    <property type="term" value="F:metal ion binding"/>
    <property type="evidence" value="ECO:0007669"/>
    <property type="project" value="UniProtKB-KW"/>
</dbReference>
<dbReference type="AlphaFoldDB" id="A0A4Q7E0F1"/>
<dbReference type="HAMAP" id="MF_01417">
    <property type="entry name" value="SpeA"/>
    <property type="match status" value="1"/>
</dbReference>
<dbReference type="PIRSF" id="PIRSF001336">
    <property type="entry name" value="Arg_decrbxlase"/>
    <property type="match status" value="1"/>
</dbReference>
<comment type="cofactor">
    <cofactor evidence="1 13 14">
        <name>pyridoxal 5'-phosphate</name>
        <dbReference type="ChEBI" id="CHEBI:597326"/>
    </cofactor>
</comment>
<comment type="cofactor">
    <cofactor evidence="2 13">
        <name>Mg(2+)</name>
        <dbReference type="ChEBI" id="CHEBI:18420"/>
    </cofactor>
</comment>
<dbReference type="Proteomes" id="UP000292459">
    <property type="component" value="Unassembled WGS sequence"/>
</dbReference>
<dbReference type="SUPFAM" id="SSF50621">
    <property type="entry name" value="Alanine racemase C-terminal domain-like"/>
    <property type="match status" value="1"/>
</dbReference>
<evidence type="ECO:0000313" key="19">
    <source>
        <dbReference type="EMBL" id="RZM74684.1"/>
    </source>
</evidence>
<dbReference type="PANTHER" id="PTHR43295:SF9">
    <property type="entry name" value="BIOSYNTHETIC ARGININE DECARBOXYLASE"/>
    <property type="match status" value="1"/>
</dbReference>
<reference evidence="19 20" key="1">
    <citation type="submission" date="2018-11" db="EMBL/GenBank/DDBJ databases">
        <title>Whole genome sequencing of an environmental sample.</title>
        <authorList>
            <person name="Sarangi A.N."/>
            <person name="Singh D."/>
            <person name="Tripathy S."/>
        </authorList>
    </citation>
    <scope>NUCLEOTIDE SEQUENCE [LARGE SCALE GENOMIC DNA]</scope>
    <source>
        <strain evidence="19 20">Lakshadweep</strain>
    </source>
</reference>
<evidence type="ECO:0000256" key="7">
    <source>
        <dbReference type="ARBA" id="ARBA00022842"/>
    </source>
</evidence>
<evidence type="ECO:0000256" key="9">
    <source>
        <dbReference type="ARBA" id="ARBA00023066"/>
    </source>
</evidence>
<evidence type="ECO:0000259" key="17">
    <source>
        <dbReference type="Pfam" id="PF17810"/>
    </source>
</evidence>
<name>A0A4Q7E0F1_9CYAN</name>
<dbReference type="PROSITE" id="PS00879">
    <property type="entry name" value="ODR_DC_2_2"/>
    <property type="match status" value="1"/>
</dbReference>
<evidence type="ECO:0000313" key="20">
    <source>
        <dbReference type="Proteomes" id="UP000292459"/>
    </source>
</evidence>